<sequence length="996" mass="114204">MDFIKILFVVFLLTLSFTFSTEAQQIPSFNLTTADGLPNNAIRSLLVDSRGILWVGTENGVSKLESGVFQNFHESEGLGFNSCWAIAEDSNGNMWFGSYGGGFSVFDGKEFHVFTAKDGLADNRIRHFFSYKNMMLIGTEDGISIVDVDTFEIYSIPASIRQNDLNFTSGFFEMGDRLFYSTYRNGSYEIIWEDKDPKIRKVNEWLPIYSVSVHNDSLLLADKGSVKKIAKSDFISGKTPSQTFGQSVVWKKVDVLNGRSYLLAASLFSKDGGVFRLENDRMVDASQWFGISSKFILSGAIDKNRNLLYLGSQDKGLFQIRLDDIIVYEEYDEAEVNGIAGSEIKLGLLSNLGLEIRDSNGSKVRVDRGEFKKTQADFYRDFPSKIPQHMDGFFELDPTILPEDIEFYQLHFQDNSYWINTNIGIFQVDLNGRFVTYLPVHAFSVGFTPDGELLETNPYAGVRIYSDPRIFEYTYYEPSIPSTPLQISKVATGENRSYLVSVFHGLYHWDGNEFFSYKNEGIWDESKFKTLHYLEEGMLLAGTEFGDLYQIRTKPEFEIVRKWPNEELQGNSILFIESYQGVFLVGTELGLHILSEGENRFWAEGKGQFQRVFRSANRVEDKLYIGLDRGFFRINLPDLLAQKYPAIELAITDLKVNSQSINAEDFKWFAYQGENLTLKSNENSLLIRFKPIGNFNGGKLRYHYRIKPEADWTEFNNEPLIELPFLPFGNYQLEVEVLDYMSGKLTRVSLLEFSIAKPYYLSVWFICSMLFLVGAVFFAIYRTRLKRIQSQSQLKQRLTEIKLEALQSQMNPHFTFNAINSIQYYILKNDSDQALSFLGKFSKLIRITLEQSSKSQVSLEEEIIYLTQYIEVENTRMDNRVKWEIKGDALDSQKEIMISPMLIQPLVENVFVHAFPAEHPNPELTILYEIISTNQLRCTVRDNGEGMGLGSEKSHESKGIKMIREKLSLLPGYNEKSLEVRSGDKGYEVRVVIFYS</sequence>
<dbReference type="InterPro" id="IPR036890">
    <property type="entry name" value="HATPase_C_sf"/>
</dbReference>
<dbReference type="Pfam" id="PF07494">
    <property type="entry name" value="Reg_prop"/>
    <property type="match status" value="2"/>
</dbReference>
<evidence type="ECO:0000259" key="2">
    <source>
        <dbReference type="Pfam" id="PF06580"/>
    </source>
</evidence>
<dbReference type="SUPFAM" id="SSF55874">
    <property type="entry name" value="ATPase domain of HSP90 chaperone/DNA topoisomerase II/histidine kinase"/>
    <property type="match status" value="1"/>
</dbReference>
<dbReference type="InterPro" id="IPR010559">
    <property type="entry name" value="Sig_transdc_His_kin_internal"/>
</dbReference>
<dbReference type="EMBL" id="FXUA01000001">
    <property type="protein sequence ID" value="SMP09601.1"/>
    <property type="molecule type" value="Genomic_DNA"/>
</dbReference>
<protein>
    <submittedName>
        <fullName evidence="3">Two component regulator propeller</fullName>
    </submittedName>
</protein>
<dbReference type="Gene3D" id="2.60.40.10">
    <property type="entry name" value="Immunoglobulins"/>
    <property type="match status" value="1"/>
</dbReference>
<dbReference type="Gene3D" id="3.30.565.10">
    <property type="entry name" value="Histidine kinase-like ATPase, C-terminal domain"/>
    <property type="match status" value="1"/>
</dbReference>
<dbReference type="InterPro" id="IPR011047">
    <property type="entry name" value="Quinoprotein_ADH-like_sf"/>
</dbReference>
<organism evidence="3 4">
    <name type="scientific">Algoriphagus winogradskyi</name>
    <dbReference type="NCBI Taxonomy" id="237017"/>
    <lineage>
        <taxon>Bacteria</taxon>
        <taxon>Pseudomonadati</taxon>
        <taxon>Bacteroidota</taxon>
        <taxon>Cytophagia</taxon>
        <taxon>Cytophagales</taxon>
        <taxon>Cyclobacteriaceae</taxon>
        <taxon>Algoriphagus</taxon>
    </lineage>
</organism>
<feature type="transmembrane region" description="Helical" evidence="1">
    <location>
        <begin position="759"/>
        <end position="781"/>
    </location>
</feature>
<proteinExistence type="predicted"/>
<name>A0ABY1NHH4_9BACT</name>
<dbReference type="Proteomes" id="UP001157915">
    <property type="component" value="Unassembled WGS sequence"/>
</dbReference>
<keyword evidence="4" id="KW-1185">Reference proteome</keyword>
<keyword evidence="1" id="KW-0812">Transmembrane</keyword>
<comment type="caution">
    <text evidence="3">The sequence shown here is derived from an EMBL/GenBank/DDBJ whole genome shotgun (WGS) entry which is preliminary data.</text>
</comment>
<evidence type="ECO:0000256" key="1">
    <source>
        <dbReference type="SAM" id="Phobius"/>
    </source>
</evidence>
<dbReference type="RefSeq" id="WP_283411772.1">
    <property type="nucleotide sequence ID" value="NZ_FXUA01000001.1"/>
</dbReference>
<dbReference type="InterPro" id="IPR013783">
    <property type="entry name" value="Ig-like_fold"/>
</dbReference>
<keyword evidence="1" id="KW-0472">Membrane</keyword>
<gene>
    <name evidence="3" type="ORF">SAMN06265367_101858</name>
</gene>
<evidence type="ECO:0000313" key="3">
    <source>
        <dbReference type="EMBL" id="SMP09601.1"/>
    </source>
</evidence>
<dbReference type="SUPFAM" id="SSF50998">
    <property type="entry name" value="Quinoprotein alcohol dehydrogenase-like"/>
    <property type="match status" value="1"/>
</dbReference>
<dbReference type="InterPro" id="IPR011110">
    <property type="entry name" value="Reg_prop"/>
</dbReference>
<keyword evidence="1" id="KW-1133">Transmembrane helix</keyword>
<dbReference type="InterPro" id="IPR015943">
    <property type="entry name" value="WD40/YVTN_repeat-like_dom_sf"/>
</dbReference>
<accession>A0ABY1NHH4</accession>
<dbReference type="InterPro" id="IPR050640">
    <property type="entry name" value="Bact_2-comp_sensor_kinase"/>
</dbReference>
<dbReference type="PANTHER" id="PTHR34220:SF7">
    <property type="entry name" value="SENSOR HISTIDINE KINASE YPDA"/>
    <property type="match status" value="1"/>
</dbReference>
<dbReference type="PANTHER" id="PTHR34220">
    <property type="entry name" value="SENSOR HISTIDINE KINASE YPDA"/>
    <property type="match status" value="1"/>
</dbReference>
<reference evidence="3 4" key="1">
    <citation type="submission" date="2017-05" db="EMBL/GenBank/DDBJ databases">
        <authorList>
            <person name="Varghese N."/>
            <person name="Submissions S."/>
        </authorList>
    </citation>
    <scope>NUCLEOTIDE SEQUENCE [LARGE SCALE GENOMIC DNA]</scope>
    <source>
        <strain evidence="3 4">DSM 15360</strain>
    </source>
</reference>
<dbReference type="Pfam" id="PF06580">
    <property type="entry name" value="His_kinase"/>
    <property type="match status" value="1"/>
</dbReference>
<evidence type="ECO:0000313" key="4">
    <source>
        <dbReference type="Proteomes" id="UP001157915"/>
    </source>
</evidence>
<feature type="domain" description="Signal transduction histidine kinase internal region" evidence="2">
    <location>
        <begin position="802"/>
        <end position="880"/>
    </location>
</feature>
<dbReference type="Gene3D" id="2.130.10.10">
    <property type="entry name" value="YVTN repeat-like/Quinoprotein amine dehydrogenase"/>
    <property type="match status" value="3"/>
</dbReference>